<dbReference type="PANTHER" id="PTHR46851:SF11">
    <property type="entry name" value="GYF DOMAIN-CONTAINING PROTEIN"/>
    <property type="match status" value="1"/>
</dbReference>
<feature type="domain" description="Plus3" evidence="4">
    <location>
        <begin position="286"/>
        <end position="411"/>
    </location>
</feature>
<feature type="domain" description="DM2" evidence="5">
    <location>
        <begin position="156"/>
        <end position="239"/>
    </location>
</feature>
<evidence type="ECO:0000259" key="5">
    <source>
        <dbReference type="PROSITE" id="PS51925"/>
    </source>
</evidence>
<proteinExistence type="predicted"/>
<dbReference type="GO" id="GO:0003723">
    <property type="term" value="F:RNA binding"/>
    <property type="evidence" value="ECO:0007669"/>
    <property type="project" value="InterPro"/>
</dbReference>
<dbReference type="Pfam" id="PF01423">
    <property type="entry name" value="LSM"/>
    <property type="match status" value="1"/>
</dbReference>
<organism evidence="7 8">
    <name type="scientific">Oldenlandia corymbosa var. corymbosa</name>
    <dbReference type="NCBI Taxonomy" id="529605"/>
    <lineage>
        <taxon>Eukaryota</taxon>
        <taxon>Viridiplantae</taxon>
        <taxon>Streptophyta</taxon>
        <taxon>Embryophyta</taxon>
        <taxon>Tracheophyta</taxon>
        <taxon>Spermatophyta</taxon>
        <taxon>Magnoliopsida</taxon>
        <taxon>eudicotyledons</taxon>
        <taxon>Gunneridae</taxon>
        <taxon>Pentapetalae</taxon>
        <taxon>asterids</taxon>
        <taxon>lamiids</taxon>
        <taxon>Gentianales</taxon>
        <taxon>Rubiaceae</taxon>
        <taxon>Rubioideae</taxon>
        <taxon>Spermacoceae</taxon>
        <taxon>Hedyotis-Oldenlandia complex</taxon>
        <taxon>Oldenlandia</taxon>
    </lineage>
</organism>
<evidence type="ECO:0000259" key="4">
    <source>
        <dbReference type="PROSITE" id="PS51360"/>
    </source>
</evidence>
<dbReference type="SMART" id="SM00719">
    <property type="entry name" value="Plus3"/>
    <property type="match status" value="1"/>
</dbReference>
<dbReference type="GO" id="GO:0000956">
    <property type="term" value="P:nuclear-transcribed mRNA catabolic process"/>
    <property type="evidence" value="ECO:0007669"/>
    <property type="project" value="InterPro"/>
</dbReference>
<evidence type="ECO:0000313" key="7">
    <source>
        <dbReference type="EMBL" id="CAI9103123.1"/>
    </source>
</evidence>
<dbReference type="SUPFAM" id="SSF159042">
    <property type="entry name" value="Plus3-like"/>
    <property type="match status" value="1"/>
</dbReference>
<dbReference type="Gene3D" id="3.90.70.200">
    <property type="entry name" value="Plus-3 domain"/>
    <property type="match status" value="1"/>
</dbReference>
<evidence type="ECO:0000313" key="8">
    <source>
        <dbReference type="Proteomes" id="UP001161247"/>
    </source>
</evidence>
<dbReference type="GO" id="GO:0003677">
    <property type="term" value="F:DNA binding"/>
    <property type="evidence" value="ECO:0007669"/>
    <property type="project" value="InterPro"/>
</dbReference>
<feature type="compositionally biased region" description="Acidic residues" evidence="1">
    <location>
        <begin position="244"/>
        <end position="256"/>
    </location>
</feature>
<dbReference type="Gene3D" id="2.30.30.100">
    <property type="match status" value="1"/>
</dbReference>
<name>A0AAV1D8C9_OLDCO</name>
<protein>
    <submittedName>
        <fullName evidence="7">OLC1v1001565C1</fullName>
    </submittedName>
</protein>
<feature type="transmembrane region" description="Helical" evidence="2">
    <location>
        <begin position="1068"/>
        <end position="1090"/>
    </location>
</feature>
<feature type="region of interest" description="Disordered" evidence="1">
    <location>
        <begin position="243"/>
        <end position="274"/>
    </location>
</feature>
<dbReference type="PROSITE" id="PS51925">
    <property type="entry name" value="SWIB_MDM2"/>
    <property type="match status" value="1"/>
</dbReference>
<evidence type="ECO:0000256" key="2">
    <source>
        <dbReference type="SAM" id="Phobius"/>
    </source>
</evidence>
<dbReference type="SUPFAM" id="SSF50182">
    <property type="entry name" value="Sm-like ribonucleoproteins"/>
    <property type="match status" value="1"/>
</dbReference>
<dbReference type="SUPFAM" id="SSF47592">
    <property type="entry name" value="SWIB/MDM2 domain"/>
    <property type="match status" value="1"/>
</dbReference>
<keyword evidence="2" id="KW-0472">Membrane</keyword>
<dbReference type="SUPFAM" id="SSF55277">
    <property type="entry name" value="GYF domain"/>
    <property type="match status" value="1"/>
</dbReference>
<accession>A0AAV1D8C9</accession>
<dbReference type="InterPro" id="IPR017132">
    <property type="entry name" value="Lsm7"/>
</dbReference>
<dbReference type="SMART" id="SM00651">
    <property type="entry name" value="Sm"/>
    <property type="match status" value="1"/>
</dbReference>
<dbReference type="InterPro" id="IPR047575">
    <property type="entry name" value="Sm"/>
</dbReference>
<dbReference type="Pfam" id="PF02213">
    <property type="entry name" value="GYF"/>
    <property type="match status" value="1"/>
</dbReference>
<dbReference type="InterPro" id="IPR001163">
    <property type="entry name" value="Sm_dom_euk/arc"/>
</dbReference>
<dbReference type="GO" id="GO:0000398">
    <property type="term" value="P:mRNA splicing, via spliceosome"/>
    <property type="evidence" value="ECO:0007669"/>
    <property type="project" value="InterPro"/>
</dbReference>
<reference evidence="7" key="1">
    <citation type="submission" date="2023-03" db="EMBL/GenBank/DDBJ databases">
        <authorList>
            <person name="Julca I."/>
        </authorList>
    </citation>
    <scope>NUCLEOTIDE SEQUENCE</scope>
</reference>
<dbReference type="SMART" id="SM00444">
    <property type="entry name" value="GYF"/>
    <property type="match status" value="1"/>
</dbReference>
<feature type="domain" description="GYF" evidence="3">
    <location>
        <begin position="655"/>
        <end position="709"/>
    </location>
</feature>
<dbReference type="Gene3D" id="1.10.287.130">
    <property type="match status" value="1"/>
</dbReference>
<dbReference type="Pfam" id="PF02201">
    <property type="entry name" value="SWIB"/>
    <property type="match status" value="1"/>
</dbReference>
<keyword evidence="2" id="KW-1133">Transmembrane helix</keyword>
<keyword evidence="2" id="KW-0812">Transmembrane</keyword>
<dbReference type="Proteomes" id="UP001161247">
    <property type="component" value="Chromosome 4"/>
</dbReference>
<feature type="domain" description="Sm" evidence="6">
    <location>
        <begin position="6"/>
        <end position="86"/>
    </location>
</feature>
<dbReference type="Pfam" id="PF03126">
    <property type="entry name" value="Plus-3"/>
    <property type="match status" value="1"/>
</dbReference>
<dbReference type="Gene3D" id="1.10.245.10">
    <property type="entry name" value="SWIB/MDM2 domain"/>
    <property type="match status" value="1"/>
</dbReference>
<dbReference type="InterPro" id="IPR036885">
    <property type="entry name" value="SWIB_MDM2_dom_sf"/>
</dbReference>
<evidence type="ECO:0000259" key="6">
    <source>
        <dbReference type="PROSITE" id="PS52002"/>
    </source>
</evidence>
<dbReference type="CDD" id="cd01729">
    <property type="entry name" value="LSm7"/>
    <property type="match status" value="1"/>
</dbReference>
<dbReference type="AlphaFoldDB" id="A0AAV1D8C9"/>
<dbReference type="PROSITE" id="PS52002">
    <property type="entry name" value="SM"/>
    <property type="match status" value="1"/>
</dbReference>
<dbReference type="PROSITE" id="PS51360">
    <property type="entry name" value="PLUS3"/>
    <property type="match status" value="1"/>
</dbReference>
<dbReference type="InterPro" id="IPR003121">
    <property type="entry name" value="SWIB_MDM2_domain"/>
</dbReference>
<dbReference type="PANTHER" id="PTHR46851">
    <property type="entry name" value="OS01G0884500 PROTEIN"/>
    <property type="match status" value="1"/>
</dbReference>
<keyword evidence="8" id="KW-1185">Reference proteome</keyword>
<dbReference type="Gene3D" id="3.30.1490.40">
    <property type="match status" value="1"/>
</dbReference>
<evidence type="ECO:0000256" key="1">
    <source>
        <dbReference type="SAM" id="MobiDB-lite"/>
    </source>
</evidence>
<gene>
    <name evidence="7" type="ORF">OLC1_LOCUS12346</name>
</gene>
<sequence>MSGRKETVLDLAKFVDKGVQVKLTGGRQVTGTLKGYDQLLNLVLDEAVEFLRDPDDPLKTTDQTRRLGLIVCRGTAVMLVSPTDGITVTLEVRGSCSWLRFTEFFLALVGSSASFVTPLVFFPPLQEMKDDSSFWVADSDNQLCRPMKRKRNGERKKEFIRWGSKPLIEFLESIGRDTSKELSRHDVTAIVNEYVTARNLADPVRKKKVICDQWLLALFGKKKVPRIKFFDLLGSHFAENCNSSEDDVQYSSEEEENVGKNDSKLGRKPSSQKQKVHVNPENCFAAVCPENMKLVYLTKTVVQDLLKVRESFEDKVIGSFVRIKSDPNDYRQENSHQLQQVVGVRMVADGIDVRLQLSNNAKEFPIEKLSDDFFSEAECKDLHERVEAGLLRRPTVVEFETKAKMLRKDIMKRKLIEQRRKVLQKPSEQDRLITEIPKVIADKIESQATPLGTLEIGEKNSSLPRPHDTEASENYYSDDAGTKQENRSSPRFYDWEASDNYYSDDAGPDDIEIPSATVMGKSIVPELEKTYINIGLASKEAVKDCQNLNVLQNGVTAHMQDHDVSNREILAVAFKDKISADCQKNLNITQNGVAAIVENDDESRRQLPHADLQHNEGSIPGRDLMSAEIIELSDEDDDEIEVVKVEKRPSVDVHEYAWQYLDPQGEVQGPFPLIQLLGWYESNYFEPGFKVWKNGQRQEQAVLLVDALRCAFPLVKRFLASIDYKRTVLCPSHEAKLSFIVLLLVPVSLVPLWINEVHEITNDAKLIFYKSHQGVLSGMETTTKMLSPTNREFANLGRYLSLSLNTTNPTFSAIQTEVAPTLFLAFSTIPHLSQISYITLDGLYFSYFIKDGQPYAMYSNTTLSTSAFASSNNYSWYTQPVNRDTGKLCGHSLTSAPLPIFNSSRLREALKSRDGRISVGAGRSDDQELLLFYTIGIDQSTALSLGFPVKPLTDFYLTRISAYGGALYLAANDGTSLLTHGIPNTQMVRTSASASIHIINPRDHQISKAGELACRTNDGNLKASIMEIWKRKYLFYCSSVEVVGVQSVYAIALPYSGLANFIHQNVKYAIVLLVIITFALVISICTFIFLTIRAARREMYLCAALIKQLEATQQAERKSMNKSLAFARASHDVRGSLAAIIGLVQNVCKHVAAESDLHKNLKLAETCAQDLLGYLLPYLILFCLMLF</sequence>
<dbReference type="EMBL" id="OX459121">
    <property type="protein sequence ID" value="CAI9103123.1"/>
    <property type="molecule type" value="Genomic_DNA"/>
</dbReference>
<dbReference type="InterPro" id="IPR036128">
    <property type="entry name" value="Plus3-like_sf"/>
</dbReference>
<dbReference type="CDD" id="cd10567">
    <property type="entry name" value="SWIB-MDM2_like"/>
    <property type="match status" value="1"/>
</dbReference>
<evidence type="ECO:0000259" key="3">
    <source>
        <dbReference type="PROSITE" id="PS50829"/>
    </source>
</evidence>
<dbReference type="InterPro" id="IPR004343">
    <property type="entry name" value="Plus-3_dom"/>
</dbReference>
<dbReference type="PROSITE" id="PS50829">
    <property type="entry name" value="GYF"/>
    <property type="match status" value="1"/>
</dbReference>
<dbReference type="InterPro" id="IPR003169">
    <property type="entry name" value="GYF"/>
</dbReference>
<dbReference type="InterPro" id="IPR045894">
    <property type="entry name" value="At5g08430-like"/>
</dbReference>
<dbReference type="InterPro" id="IPR010920">
    <property type="entry name" value="LSM_dom_sf"/>
</dbReference>
<dbReference type="InterPro" id="IPR035445">
    <property type="entry name" value="GYF-like_dom_sf"/>
</dbReference>
<feature type="region of interest" description="Disordered" evidence="1">
    <location>
        <begin position="452"/>
        <end position="492"/>
    </location>
</feature>
<dbReference type="FunFam" id="2.30.30.100:FF:000034">
    <property type="entry name" value="sm-like protein LSM7"/>
    <property type="match status" value="1"/>
</dbReference>